<keyword evidence="3" id="KW-1185">Reference proteome</keyword>
<dbReference type="AlphaFoldDB" id="A0A918CNT1"/>
<dbReference type="RefSeq" id="WP_189092968.1">
    <property type="nucleotide sequence ID" value="NZ_BMQL01000051.1"/>
</dbReference>
<sequence length="264" mass="27528">MNRHAILSSTLLAFSLMLGSCGGAGTPSGSVQPAPPPVPTPGPALSNVITGQVPNLQGQPIQGAEIFADNTLSYNDNVIGYSGADGRYSIEIGTLAATYNVTAQLTLKYDGMDVPVKLTSDNPALVAGGLNGGGVRNFSYAPAVTAANPYGDLGKINVVHGSFQYGVKESDVTLTITPVGQLADGSTGEQRVVKPTHTGDGWIVPNVMYGTYTVTATMNGQPLSVRPILTNGTLAPWQDSYTGGFTWPYWATRPTMYLELGDGE</sequence>
<reference evidence="2" key="1">
    <citation type="journal article" date="2014" name="Int. J. Syst. Evol. Microbiol.">
        <title>Complete genome sequence of Corynebacterium casei LMG S-19264T (=DSM 44701T), isolated from a smear-ripened cheese.</title>
        <authorList>
            <consortium name="US DOE Joint Genome Institute (JGI-PGF)"/>
            <person name="Walter F."/>
            <person name="Albersmeier A."/>
            <person name="Kalinowski J."/>
            <person name="Ruckert C."/>
        </authorList>
    </citation>
    <scope>NUCLEOTIDE SEQUENCE</scope>
    <source>
        <strain evidence="2">JCM 31311</strain>
    </source>
</reference>
<feature type="chain" id="PRO_5036906317" description="Carboxypeptidase regulatory-like domain-containing protein" evidence="1">
    <location>
        <begin position="25"/>
        <end position="264"/>
    </location>
</feature>
<dbReference type="PROSITE" id="PS51257">
    <property type="entry name" value="PROKAR_LIPOPROTEIN"/>
    <property type="match status" value="1"/>
</dbReference>
<name>A0A918CNT1_9DEIO</name>
<protein>
    <recommendedName>
        <fullName evidence="4">Carboxypeptidase regulatory-like domain-containing protein</fullName>
    </recommendedName>
</protein>
<dbReference type="EMBL" id="BMQL01000051">
    <property type="protein sequence ID" value="GGR30964.1"/>
    <property type="molecule type" value="Genomic_DNA"/>
</dbReference>
<evidence type="ECO:0000256" key="1">
    <source>
        <dbReference type="SAM" id="SignalP"/>
    </source>
</evidence>
<keyword evidence="1" id="KW-0732">Signal</keyword>
<comment type="caution">
    <text evidence="2">The sequence shown here is derived from an EMBL/GenBank/DDBJ whole genome shotgun (WGS) entry which is preliminary data.</text>
</comment>
<organism evidence="2 3">
    <name type="scientific">Deinococcus ruber</name>
    <dbReference type="NCBI Taxonomy" id="1848197"/>
    <lineage>
        <taxon>Bacteria</taxon>
        <taxon>Thermotogati</taxon>
        <taxon>Deinococcota</taxon>
        <taxon>Deinococci</taxon>
        <taxon>Deinococcales</taxon>
        <taxon>Deinococcaceae</taxon>
        <taxon>Deinococcus</taxon>
    </lineage>
</organism>
<evidence type="ECO:0000313" key="3">
    <source>
        <dbReference type="Proteomes" id="UP000603865"/>
    </source>
</evidence>
<accession>A0A918CNT1</accession>
<evidence type="ECO:0000313" key="2">
    <source>
        <dbReference type="EMBL" id="GGR30964.1"/>
    </source>
</evidence>
<reference evidence="2" key="2">
    <citation type="submission" date="2020-09" db="EMBL/GenBank/DDBJ databases">
        <authorList>
            <person name="Sun Q."/>
            <person name="Ohkuma M."/>
        </authorList>
    </citation>
    <scope>NUCLEOTIDE SEQUENCE</scope>
    <source>
        <strain evidence="2">JCM 31311</strain>
    </source>
</reference>
<evidence type="ECO:0008006" key="4">
    <source>
        <dbReference type="Google" id="ProtNLM"/>
    </source>
</evidence>
<proteinExistence type="predicted"/>
<gene>
    <name evidence="2" type="ORF">GCM10008957_47130</name>
</gene>
<feature type="signal peptide" evidence="1">
    <location>
        <begin position="1"/>
        <end position="24"/>
    </location>
</feature>
<dbReference type="Proteomes" id="UP000603865">
    <property type="component" value="Unassembled WGS sequence"/>
</dbReference>
<dbReference type="InterPro" id="IPR008969">
    <property type="entry name" value="CarboxyPept-like_regulatory"/>
</dbReference>
<dbReference type="SUPFAM" id="SSF49464">
    <property type="entry name" value="Carboxypeptidase regulatory domain-like"/>
    <property type="match status" value="1"/>
</dbReference>
<dbReference type="Gene3D" id="2.60.40.1120">
    <property type="entry name" value="Carboxypeptidase-like, regulatory domain"/>
    <property type="match status" value="1"/>
</dbReference>